<gene>
    <name evidence="1" type="ORF">Dsin_008849</name>
</gene>
<protein>
    <submittedName>
        <fullName evidence="1">Uncharacterized protein</fullName>
    </submittedName>
</protein>
<dbReference type="EMBL" id="JANJYJ010000003">
    <property type="protein sequence ID" value="KAK3221824.1"/>
    <property type="molecule type" value="Genomic_DNA"/>
</dbReference>
<reference evidence="1" key="1">
    <citation type="journal article" date="2023" name="Plant J.">
        <title>Genome sequences and population genomics provide insights into the demographic history, inbreeding, and mutation load of two 'living fossil' tree species of Dipteronia.</title>
        <authorList>
            <person name="Feng Y."/>
            <person name="Comes H.P."/>
            <person name="Chen J."/>
            <person name="Zhu S."/>
            <person name="Lu R."/>
            <person name="Zhang X."/>
            <person name="Li P."/>
            <person name="Qiu J."/>
            <person name="Olsen K.M."/>
            <person name="Qiu Y."/>
        </authorList>
    </citation>
    <scope>NUCLEOTIDE SEQUENCE</scope>
    <source>
        <strain evidence="1">NBL</strain>
    </source>
</reference>
<name>A0AAE0AQL0_9ROSI</name>
<sequence>MVASDQLLPISSPRGFSAPTHLLYVDDVLIFCRGTVRNLRRVVHAFRVYDSISGQLVNWSKSSIFFGFSVSPARISSLQSLVGMQIGRLSFYYLGVPLFRGKPRKSVLMPIADKILSKFDKWKGKSLSLAGKATLIRSAITGSFVHPFMVYKWPISLIQMVTKKIKNFLWISSCEENWNSCCRPYAFGGLGLKDLALLNDSLLRRLTWKFITSNNIAFTFLSERYIRQLQKPHGGYITSSIWNSFSTNYVELITNGIWLIGENSQRDFWRDN</sequence>
<proteinExistence type="predicted"/>
<keyword evidence="2" id="KW-1185">Reference proteome</keyword>
<evidence type="ECO:0000313" key="2">
    <source>
        <dbReference type="Proteomes" id="UP001281410"/>
    </source>
</evidence>
<organism evidence="1 2">
    <name type="scientific">Dipteronia sinensis</name>
    <dbReference type="NCBI Taxonomy" id="43782"/>
    <lineage>
        <taxon>Eukaryota</taxon>
        <taxon>Viridiplantae</taxon>
        <taxon>Streptophyta</taxon>
        <taxon>Embryophyta</taxon>
        <taxon>Tracheophyta</taxon>
        <taxon>Spermatophyta</taxon>
        <taxon>Magnoliopsida</taxon>
        <taxon>eudicotyledons</taxon>
        <taxon>Gunneridae</taxon>
        <taxon>Pentapetalae</taxon>
        <taxon>rosids</taxon>
        <taxon>malvids</taxon>
        <taxon>Sapindales</taxon>
        <taxon>Sapindaceae</taxon>
        <taxon>Hippocastanoideae</taxon>
        <taxon>Acereae</taxon>
        <taxon>Dipteronia</taxon>
    </lineage>
</organism>
<accession>A0AAE0AQL0</accession>
<dbReference type="Proteomes" id="UP001281410">
    <property type="component" value="Unassembled WGS sequence"/>
</dbReference>
<comment type="caution">
    <text evidence="1">The sequence shown here is derived from an EMBL/GenBank/DDBJ whole genome shotgun (WGS) entry which is preliminary data.</text>
</comment>
<dbReference type="PANTHER" id="PTHR33116:SF78">
    <property type="entry name" value="OS12G0587133 PROTEIN"/>
    <property type="match status" value="1"/>
</dbReference>
<dbReference type="PANTHER" id="PTHR33116">
    <property type="entry name" value="REVERSE TRANSCRIPTASE ZINC-BINDING DOMAIN-CONTAINING PROTEIN-RELATED-RELATED"/>
    <property type="match status" value="1"/>
</dbReference>
<dbReference type="AlphaFoldDB" id="A0AAE0AQL0"/>
<evidence type="ECO:0000313" key="1">
    <source>
        <dbReference type="EMBL" id="KAK3221824.1"/>
    </source>
</evidence>